<evidence type="ECO:0000256" key="5">
    <source>
        <dbReference type="ARBA" id="ARBA00022777"/>
    </source>
</evidence>
<reference evidence="9 10" key="1">
    <citation type="journal article" date="2016" name="Genome Biol. Evol.">
        <title>Divergent and convergent evolution of fungal pathogenicity.</title>
        <authorList>
            <person name="Shang Y."/>
            <person name="Xiao G."/>
            <person name="Zheng P."/>
            <person name="Cen K."/>
            <person name="Zhan S."/>
            <person name="Wang C."/>
        </authorList>
    </citation>
    <scope>NUCLEOTIDE SEQUENCE [LARGE SCALE GENOMIC DNA]</scope>
    <source>
        <strain evidence="9 10">ARSEF 2679</strain>
    </source>
</reference>
<dbReference type="InterPro" id="IPR027417">
    <property type="entry name" value="P-loop_NTPase"/>
</dbReference>
<evidence type="ECO:0000256" key="4">
    <source>
        <dbReference type="ARBA" id="ARBA00022741"/>
    </source>
</evidence>
<dbReference type="NCBIfam" id="TIGR03263">
    <property type="entry name" value="guanyl_kin"/>
    <property type="match status" value="1"/>
</dbReference>
<evidence type="ECO:0000313" key="10">
    <source>
        <dbReference type="Proteomes" id="UP000076744"/>
    </source>
</evidence>
<evidence type="ECO:0000256" key="2">
    <source>
        <dbReference type="ARBA" id="ARBA00012961"/>
    </source>
</evidence>
<evidence type="ECO:0000256" key="6">
    <source>
        <dbReference type="ARBA" id="ARBA00022840"/>
    </source>
</evidence>
<dbReference type="GO" id="GO:0005829">
    <property type="term" value="C:cytosol"/>
    <property type="evidence" value="ECO:0007669"/>
    <property type="project" value="TreeGrafter"/>
</dbReference>
<dbReference type="PANTHER" id="PTHR23117:SF13">
    <property type="entry name" value="GUANYLATE KINASE"/>
    <property type="match status" value="1"/>
</dbReference>
<dbReference type="InterPro" id="IPR020590">
    <property type="entry name" value="Guanylate_kinase_CS"/>
</dbReference>
<dbReference type="RefSeq" id="XP_018707451.1">
    <property type="nucleotide sequence ID" value="XM_018845728.1"/>
</dbReference>
<evidence type="ECO:0000256" key="3">
    <source>
        <dbReference type="ARBA" id="ARBA00022679"/>
    </source>
</evidence>
<dbReference type="Proteomes" id="UP000076744">
    <property type="component" value="Unassembled WGS sequence"/>
</dbReference>
<keyword evidence="6" id="KW-0067">ATP-binding</keyword>
<comment type="caution">
    <text evidence="9">The sequence shown here is derived from an EMBL/GenBank/DDBJ whole genome shotgun (WGS) entry which is preliminary data.</text>
</comment>
<dbReference type="PANTHER" id="PTHR23117">
    <property type="entry name" value="GUANYLATE KINASE-RELATED"/>
    <property type="match status" value="1"/>
</dbReference>
<dbReference type="InterPro" id="IPR008145">
    <property type="entry name" value="GK/Ca_channel_bsu"/>
</dbReference>
<evidence type="ECO:0000313" key="9">
    <source>
        <dbReference type="EMBL" id="OAA71570.1"/>
    </source>
</evidence>
<feature type="region of interest" description="Disordered" evidence="7">
    <location>
        <begin position="137"/>
        <end position="156"/>
    </location>
</feature>
<keyword evidence="5 9" id="KW-0418">Kinase</keyword>
<dbReference type="SMART" id="SM00072">
    <property type="entry name" value="GuKc"/>
    <property type="match status" value="1"/>
</dbReference>
<dbReference type="STRING" id="1081104.A0A168CMU0"/>
<accession>A0A168CMU0</accession>
<dbReference type="PROSITE" id="PS00856">
    <property type="entry name" value="GUANYLATE_KINASE_1"/>
    <property type="match status" value="1"/>
</dbReference>
<gene>
    <name evidence="9" type="ORF">ISF_02121</name>
</gene>
<protein>
    <recommendedName>
        <fullName evidence="2">guanylate kinase</fullName>
        <ecNumber evidence="2">2.7.4.8</ecNumber>
    </recommendedName>
</protein>
<evidence type="ECO:0000259" key="8">
    <source>
        <dbReference type="PROSITE" id="PS50052"/>
    </source>
</evidence>
<dbReference type="CDD" id="cd00071">
    <property type="entry name" value="GMPK"/>
    <property type="match status" value="1"/>
</dbReference>
<name>A0A168CMU0_CORFA</name>
<dbReference type="GeneID" id="30018413"/>
<feature type="domain" description="Guanylate kinase-like" evidence="8">
    <location>
        <begin position="6"/>
        <end position="190"/>
    </location>
</feature>
<dbReference type="GO" id="GO:0004385">
    <property type="term" value="F:GMP kinase activity"/>
    <property type="evidence" value="ECO:0007669"/>
    <property type="project" value="UniProtKB-EC"/>
</dbReference>
<dbReference type="AlphaFoldDB" id="A0A168CMU0"/>
<keyword evidence="10" id="KW-1185">Reference proteome</keyword>
<organism evidence="9 10">
    <name type="scientific">Cordyceps fumosorosea (strain ARSEF 2679)</name>
    <name type="common">Isaria fumosorosea</name>
    <dbReference type="NCBI Taxonomy" id="1081104"/>
    <lineage>
        <taxon>Eukaryota</taxon>
        <taxon>Fungi</taxon>
        <taxon>Dikarya</taxon>
        <taxon>Ascomycota</taxon>
        <taxon>Pezizomycotina</taxon>
        <taxon>Sordariomycetes</taxon>
        <taxon>Hypocreomycetidae</taxon>
        <taxon>Hypocreales</taxon>
        <taxon>Cordycipitaceae</taxon>
        <taxon>Cordyceps</taxon>
    </lineage>
</organism>
<proteinExistence type="inferred from homology"/>
<dbReference type="OrthoDB" id="6334211at2759"/>
<dbReference type="InterPro" id="IPR008144">
    <property type="entry name" value="Guanylate_kin-like_dom"/>
</dbReference>
<sequence>MATENTRPIVISGPSGVGKGTLIDMLLASHPDRFTKTISHTTRPPRPGETDGNQYFFISEAEFASLVSQDAFLEHTLYSGHHYGTSSATVTDQQAKRRVVILEIDMDGARQVRDRGAVDARFVFVRPPSLEALEARLRGRGSESEGSLRRRLESAQREMAQLDSSHGLYDKVIVSDDLNKAYKELEQFVLGTATVAERAQAQPAGE</sequence>
<dbReference type="EC" id="2.7.4.8" evidence="2"/>
<evidence type="ECO:0000256" key="1">
    <source>
        <dbReference type="ARBA" id="ARBA00005790"/>
    </source>
</evidence>
<dbReference type="SUPFAM" id="SSF52540">
    <property type="entry name" value="P-loop containing nucleoside triphosphate hydrolases"/>
    <property type="match status" value="1"/>
</dbReference>
<dbReference type="EMBL" id="AZHB01000003">
    <property type="protein sequence ID" value="OAA71570.1"/>
    <property type="molecule type" value="Genomic_DNA"/>
</dbReference>
<dbReference type="InterPro" id="IPR017665">
    <property type="entry name" value="Guanylate_kinase"/>
</dbReference>
<dbReference type="PROSITE" id="PS50052">
    <property type="entry name" value="GUANYLATE_KINASE_2"/>
    <property type="match status" value="1"/>
</dbReference>
<keyword evidence="4" id="KW-0547">Nucleotide-binding</keyword>
<keyword evidence="3" id="KW-0808">Transferase</keyword>
<dbReference type="Pfam" id="PF00625">
    <property type="entry name" value="Guanylate_kin"/>
    <property type="match status" value="1"/>
</dbReference>
<evidence type="ECO:0000256" key="7">
    <source>
        <dbReference type="SAM" id="MobiDB-lite"/>
    </source>
</evidence>
<dbReference type="Gene3D" id="3.40.50.300">
    <property type="entry name" value="P-loop containing nucleotide triphosphate hydrolases"/>
    <property type="match status" value="1"/>
</dbReference>
<comment type="similarity">
    <text evidence="1">Belongs to the guanylate kinase family.</text>
</comment>
<dbReference type="GO" id="GO:0005524">
    <property type="term" value="F:ATP binding"/>
    <property type="evidence" value="ECO:0007669"/>
    <property type="project" value="UniProtKB-KW"/>
</dbReference>